<comment type="caution">
    <text evidence="1">The sequence shown here is derived from an EMBL/GenBank/DDBJ whole genome shotgun (WGS) entry which is preliminary data.</text>
</comment>
<organism evidence="1 2">
    <name type="scientific">Liparis tanakae</name>
    <name type="common">Tanaka's snailfish</name>
    <dbReference type="NCBI Taxonomy" id="230148"/>
    <lineage>
        <taxon>Eukaryota</taxon>
        <taxon>Metazoa</taxon>
        <taxon>Chordata</taxon>
        <taxon>Craniata</taxon>
        <taxon>Vertebrata</taxon>
        <taxon>Euteleostomi</taxon>
        <taxon>Actinopterygii</taxon>
        <taxon>Neopterygii</taxon>
        <taxon>Teleostei</taxon>
        <taxon>Neoteleostei</taxon>
        <taxon>Acanthomorphata</taxon>
        <taxon>Eupercaria</taxon>
        <taxon>Perciformes</taxon>
        <taxon>Cottioidei</taxon>
        <taxon>Cottales</taxon>
        <taxon>Liparidae</taxon>
        <taxon>Liparis</taxon>
    </lineage>
</organism>
<proteinExistence type="predicted"/>
<dbReference type="EMBL" id="SRLO01000057">
    <property type="protein sequence ID" value="TNN80129.1"/>
    <property type="molecule type" value="Genomic_DNA"/>
</dbReference>
<reference evidence="1 2" key="1">
    <citation type="submission" date="2019-03" db="EMBL/GenBank/DDBJ databases">
        <title>First draft genome of Liparis tanakae, snailfish: a comprehensive survey of snailfish specific genes.</title>
        <authorList>
            <person name="Kim W."/>
            <person name="Song I."/>
            <person name="Jeong J.-H."/>
            <person name="Kim D."/>
            <person name="Kim S."/>
            <person name="Ryu S."/>
            <person name="Song J.Y."/>
            <person name="Lee S.K."/>
        </authorList>
    </citation>
    <scope>NUCLEOTIDE SEQUENCE [LARGE SCALE GENOMIC DNA]</scope>
    <source>
        <tissue evidence="1">Muscle</tissue>
    </source>
</reference>
<name>A0A4Z2IQ89_9TELE</name>
<gene>
    <name evidence="1" type="ORF">EYF80_009640</name>
</gene>
<evidence type="ECO:0000313" key="2">
    <source>
        <dbReference type="Proteomes" id="UP000314294"/>
    </source>
</evidence>
<accession>A0A4Z2IQ89</accession>
<sequence>MRLKRRLVVWERFPIGTESEDNLAGRLVLRSTPHSRHSPRASVCQDLNHDGFERSMPKCPLGVRHPLEKVTITLLKRLIQAKSSPSPNGNGFLMKKC</sequence>
<protein>
    <submittedName>
        <fullName evidence="1">Uncharacterized protein</fullName>
    </submittedName>
</protein>
<dbReference type="AlphaFoldDB" id="A0A4Z2IQ89"/>
<evidence type="ECO:0000313" key="1">
    <source>
        <dbReference type="EMBL" id="TNN80129.1"/>
    </source>
</evidence>
<keyword evidence="2" id="KW-1185">Reference proteome</keyword>
<dbReference type="Proteomes" id="UP000314294">
    <property type="component" value="Unassembled WGS sequence"/>
</dbReference>